<reference evidence="1 2" key="1">
    <citation type="submission" date="2019-10" db="EMBL/GenBank/DDBJ databases">
        <title>Whole-genome sequence of the purple nonsulfur photosynthetic bacterium Rhodocyclus tenuis.</title>
        <authorList>
            <person name="Kyndt J.A."/>
            <person name="Meyer T.E."/>
        </authorList>
    </citation>
    <scope>NUCLEOTIDE SEQUENCE [LARGE SCALE GENOMIC DNA]</scope>
    <source>
        <strain evidence="1 2">DSM 110</strain>
    </source>
</reference>
<gene>
    <name evidence="1" type="ORF">GHK24_02685</name>
</gene>
<dbReference type="AlphaFoldDB" id="A0A6L5JUB2"/>
<organism evidence="1 2">
    <name type="scientific">Rhodocyclus tenuis</name>
    <name type="common">Rhodospirillum tenue</name>
    <dbReference type="NCBI Taxonomy" id="1066"/>
    <lineage>
        <taxon>Bacteria</taxon>
        <taxon>Pseudomonadati</taxon>
        <taxon>Pseudomonadota</taxon>
        <taxon>Betaproteobacteria</taxon>
        <taxon>Rhodocyclales</taxon>
        <taxon>Rhodocyclaceae</taxon>
        <taxon>Rhodocyclus</taxon>
    </lineage>
</organism>
<evidence type="ECO:0000313" key="2">
    <source>
        <dbReference type="Proteomes" id="UP000480275"/>
    </source>
</evidence>
<dbReference type="EMBL" id="WIXJ01000001">
    <property type="protein sequence ID" value="MQY50686.1"/>
    <property type="molecule type" value="Genomic_DNA"/>
</dbReference>
<accession>A0A6L5JUB2</accession>
<protein>
    <submittedName>
        <fullName evidence="1">Agglutinin biogenesis protein MshI</fullName>
    </submittedName>
</protein>
<dbReference type="SUPFAM" id="SSF53067">
    <property type="entry name" value="Actin-like ATPase domain"/>
    <property type="match status" value="1"/>
</dbReference>
<evidence type="ECO:0000313" key="1">
    <source>
        <dbReference type="EMBL" id="MQY50686.1"/>
    </source>
</evidence>
<dbReference type="OrthoDB" id="5296002at2"/>
<dbReference type="Gene3D" id="3.30.1490.300">
    <property type="match status" value="1"/>
</dbReference>
<dbReference type="Proteomes" id="UP000480275">
    <property type="component" value="Unassembled WGS sequence"/>
</dbReference>
<name>A0A6L5JUB2_RHOTE</name>
<dbReference type="Gene3D" id="3.30.420.40">
    <property type="match status" value="2"/>
</dbReference>
<proteinExistence type="predicted"/>
<comment type="caution">
    <text evidence="1">The sequence shown here is derived from an EMBL/GenBank/DDBJ whole genome shotgun (WGS) entry which is preliminary data.</text>
</comment>
<sequence length="312" mass="34255">MLPLSRVRRQPGWLAVVVQGGRVVLAHGVRHSGARPEIRLLESFRVEEDEKRALERLRASHGLKAYACTTLLPLGHYTLTQVDAPNVPVAERREAARWGLKGLVDFPVDTACVDVLDIPLEGGGRQASIFVAAAAESAVRACALPFEDANVTLASIDIPELAQRNIAALFEDENRGLAFLHLDENGGRLTLTYRGELIAVRRVEIAALQLADDDVARRDKARERLALELQRSLDNFDRQFSFISVSKLLLAVSPPVEELRGFLAENLYVPVVDMDLATVMDFPSVPELRERSRQAASLLAIGAALRSDEVAA</sequence>
<dbReference type="InterPro" id="IPR043129">
    <property type="entry name" value="ATPase_NBD"/>
</dbReference>